<protein>
    <recommendedName>
        <fullName evidence="3">Transposase Helix-turn-helix domain-containing protein</fullName>
    </recommendedName>
</protein>
<evidence type="ECO:0008006" key="3">
    <source>
        <dbReference type="Google" id="ProtNLM"/>
    </source>
</evidence>
<dbReference type="OrthoDB" id="8195499at2759"/>
<evidence type="ECO:0000313" key="1">
    <source>
        <dbReference type="EMBL" id="GFG29119.1"/>
    </source>
</evidence>
<feature type="non-terminal residue" evidence="1">
    <location>
        <position position="146"/>
    </location>
</feature>
<accession>A0A6L2P9X8</accession>
<dbReference type="EMBL" id="BLKM01003572">
    <property type="protein sequence ID" value="GFG29119.1"/>
    <property type="molecule type" value="Genomic_DNA"/>
</dbReference>
<keyword evidence="2" id="KW-1185">Reference proteome</keyword>
<organism evidence="1 2">
    <name type="scientific">Coptotermes formosanus</name>
    <name type="common">Formosan subterranean termite</name>
    <dbReference type="NCBI Taxonomy" id="36987"/>
    <lineage>
        <taxon>Eukaryota</taxon>
        <taxon>Metazoa</taxon>
        <taxon>Ecdysozoa</taxon>
        <taxon>Arthropoda</taxon>
        <taxon>Hexapoda</taxon>
        <taxon>Insecta</taxon>
        <taxon>Pterygota</taxon>
        <taxon>Neoptera</taxon>
        <taxon>Polyneoptera</taxon>
        <taxon>Dictyoptera</taxon>
        <taxon>Blattodea</taxon>
        <taxon>Blattoidea</taxon>
        <taxon>Termitoidae</taxon>
        <taxon>Rhinotermitidae</taxon>
        <taxon>Coptotermes</taxon>
    </lineage>
</organism>
<proteinExistence type="predicted"/>
<comment type="caution">
    <text evidence="1">The sequence shown here is derived from an EMBL/GenBank/DDBJ whole genome shotgun (WGS) entry which is preliminary data.</text>
</comment>
<name>A0A6L2P9X8_COPFO</name>
<reference evidence="2" key="1">
    <citation type="submission" date="2020-01" db="EMBL/GenBank/DDBJ databases">
        <title>Draft genome sequence of the Termite Coptotermes fromosanus.</title>
        <authorList>
            <person name="Itakura S."/>
            <person name="Yosikawa Y."/>
            <person name="Umezawa K."/>
        </authorList>
    </citation>
    <scope>NUCLEOTIDE SEQUENCE [LARGE SCALE GENOMIC DNA]</scope>
</reference>
<gene>
    <name evidence="1" type="ORF">Cfor_03183</name>
</gene>
<dbReference type="Proteomes" id="UP000502823">
    <property type="component" value="Unassembled WGS sequence"/>
</dbReference>
<sequence length="146" mass="17413">MEFEEEVVLPGLQHKKLKKKKRKHKFWMHPLINSRQERDMSYTVFNGLRNDGSEFFNYFRMSVFSFDELIQRIRNDISESDTNVRCVPPEERLAVTLRYLVTGYTFTDLYSSYRLVVTSVARIIRHVCRTLCRELVDVCLLLPSKK</sequence>
<evidence type="ECO:0000313" key="2">
    <source>
        <dbReference type="Proteomes" id="UP000502823"/>
    </source>
</evidence>
<dbReference type="AlphaFoldDB" id="A0A6L2P9X8"/>
<dbReference type="InParanoid" id="A0A6L2P9X8"/>